<evidence type="ECO:0000256" key="3">
    <source>
        <dbReference type="SAM" id="MobiDB-lite"/>
    </source>
</evidence>
<sequence>MNTERTVRITDQRRSPSPAYDQPVRRRFRLDDSLSAGSIRARLGGFVKDSASLDSHNDGNRNARSFTEASSVRPSLEKYGPKPPSSFALSNTASKVRSPSYSGMVAQNTLNTVDAERPQAGFIVKRSVITGPEDSDSDGSSRRSMVDNHQRTNSSHNSVNSSGRTVRRSSPCASTVVRLSDGAFSKQHRRSAEKESSDVKGEYIVKREGRPLASELPRYSDGVRLERTLHGIDTETPLSSGLIDTHMHIDFTLKAFRQPAGTTWTDFCKRHSARFPDCFEGAIAIFCQADSFKCSSEMLNEAFRSDKLWMAFGVHPHFSDQYSEDGLRACLHRFKSKVVALGEIGLDTSGKNHVSLEVQKEVFRSQAEIGMECNLPLVIHARVGDANTETLAFMRQFIPRDYRIHRHCFTGCWEEANEWMLHFRNCYIGFTPLINSQRDVMEVARRIPLNRILLETDAPYFKSGLPPLESGGRAIAALPGDVIYTAAGIAKAKSLPIEAVICQTRLNAKAIYGI</sequence>
<dbReference type="Gene3D" id="3.20.20.140">
    <property type="entry name" value="Metal-dependent hydrolases"/>
    <property type="match status" value="1"/>
</dbReference>
<dbReference type="STRING" id="418985.A0A1V9X286"/>
<dbReference type="CDD" id="cd01310">
    <property type="entry name" value="TatD_DNAse"/>
    <property type="match status" value="1"/>
</dbReference>
<proteinExistence type="inferred from homology"/>
<accession>A0A1V9X286</accession>
<evidence type="ECO:0000313" key="4">
    <source>
        <dbReference type="EMBL" id="OQR67518.1"/>
    </source>
</evidence>
<dbReference type="OrthoDB" id="413993at2759"/>
<dbReference type="InterPro" id="IPR032466">
    <property type="entry name" value="Metal_Hydrolase"/>
</dbReference>
<evidence type="ECO:0000256" key="1">
    <source>
        <dbReference type="ARBA" id="ARBA00009275"/>
    </source>
</evidence>
<feature type="compositionally biased region" description="Basic and acidic residues" evidence="3">
    <location>
        <begin position="190"/>
        <end position="202"/>
    </location>
</feature>
<dbReference type="InterPro" id="IPR001130">
    <property type="entry name" value="TatD-like"/>
</dbReference>
<feature type="compositionally biased region" description="Basic and acidic residues" evidence="3">
    <location>
        <begin position="1"/>
        <end position="14"/>
    </location>
</feature>
<name>A0A1V9X286_9ACAR</name>
<dbReference type="PANTHER" id="PTHR46363">
    <property type="entry name" value="DEOXYRIBONUCLEASE TATDN2-RELATED"/>
    <property type="match status" value="1"/>
</dbReference>
<comment type="caution">
    <text evidence="4">The sequence shown here is derived from an EMBL/GenBank/DDBJ whole genome shotgun (WGS) entry which is preliminary data.</text>
</comment>
<dbReference type="EMBL" id="MNPL01028498">
    <property type="protein sequence ID" value="OQR67518.1"/>
    <property type="molecule type" value="Genomic_DNA"/>
</dbReference>
<keyword evidence="5" id="KW-1185">Reference proteome</keyword>
<reference evidence="4 5" key="1">
    <citation type="journal article" date="2017" name="Gigascience">
        <title>Draft genome of the honey bee ectoparasitic mite, Tropilaelaps mercedesae, is shaped by the parasitic life history.</title>
        <authorList>
            <person name="Dong X."/>
            <person name="Armstrong S.D."/>
            <person name="Xia D."/>
            <person name="Makepeace B.L."/>
            <person name="Darby A.C."/>
            <person name="Kadowaki T."/>
        </authorList>
    </citation>
    <scope>NUCLEOTIDE SEQUENCE [LARGE SCALE GENOMIC DNA]</scope>
    <source>
        <strain evidence="4">Wuxi-XJTLU</strain>
    </source>
</reference>
<dbReference type="SUPFAM" id="SSF51556">
    <property type="entry name" value="Metallo-dependent hydrolases"/>
    <property type="match status" value="1"/>
</dbReference>
<dbReference type="Proteomes" id="UP000192247">
    <property type="component" value="Unassembled WGS sequence"/>
</dbReference>
<dbReference type="PANTHER" id="PTHR46363:SF1">
    <property type="entry name" value="DEOXYRIBONUCLEASE TATDN2-RELATED"/>
    <property type="match status" value="1"/>
</dbReference>
<keyword evidence="2" id="KW-0378">Hydrolase</keyword>
<dbReference type="GO" id="GO:0016788">
    <property type="term" value="F:hydrolase activity, acting on ester bonds"/>
    <property type="evidence" value="ECO:0007669"/>
    <property type="project" value="InterPro"/>
</dbReference>
<dbReference type="Pfam" id="PF01026">
    <property type="entry name" value="TatD_DNase"/>
    <property type="match status" value="1"/>
</dbReference>
<dbReference type="PROSITE" id="PS01091">
    <property type="entry name" value="TATD_3"/>
    <property type="match status" value="1"/>
</dbReference>
<organism evidence="4 5">
    <name type="scientific">Tropilaelaps mercedesae</name>
    <dbReference type="NCBI Taxonomy" id="418985"/>
    <lineage>
        <taxon>Eukaryota</taxon>
        <taxon>Metazoa</taxon>
        <taxon>Ecdysozoa</taxon>
        <taxon>Arthropoda</taxon>
        <taxon>Chelicerata</taxon>
        <taxon>Arachnida</taxon>
        <taxon>Acari</taxon>
        <taxon>Parasitiformes</taxon>
        <taxon>Mesostigmata</taxon>
        <taxon>Gamasina</taxon>
        <taxon>Dermanyssoidea</taxon>
        <taxon>Laelapidae</taxon>
        <taxon>Tropilaelaps</taxon>
    </lineage>
</organism>
<comment type="similarity">
    <text evidence="1">Belongs to the metallo-dependent hydrolases superfamily. TatD-type hydrolase family.</text>
</comment>
<feature type="region of interest" description="Disordered" evidence="3">
    <location>
        <begin position="124"/>
        <end position="202"/>
    </location>
</feature>
<feature type="compositionally biased region" description="Polar residues" evidence="3">
    <location>
        <begin position="62"/>
        <end position="73"/>
    </location>
</feature>
<feature type="compositionally biased region" description="Polar residues" evidence="3">
    <location>
        <begin position="151"/>
        <end position="164"/>
    </location>
</feature>
<feature type="region of interest" description="Disordered" evidence="3">
    <location>
        <begin position="1"/>
        <end position="26"/>
    </location>
</feature>
<feature type="compositionally biased region" description="Basic and acidic residues" evidence="3">
    <location>
        <begin position="139"/>
        <end position="150"/>
    </location>
</feature>
<evidence type="ECO:0000313" key="5">
    <source>
        <dbReference type="Proteomes" id="UP000192247"/>
    </source>
</evidence>
<feature type="region of interest" description="Disordered" evidence="3">
    <location>
        <begin position="50"/>
        <end position="90"/>
    </location>
</feature>
<dbReference type="InterPro" id="IPR018228">
    <property type="entry name" value="DNase_TatD-rel_CS"/>
</dbReference>
<evidence type="ECO:0000256" key="2">
    <source>
        <dbReference type="ARBA" id="ARBA00022801"/>
    </source>
</evidence>
<gene>
    <name evidence="4" type="ORF">BIW11_04747</name>
</gene>
<dbReference type="InParanoid" id="A0A1V9X286"/>
<protein>
    <submittedName>
        <fullName evidence="4">Putative deoxyribonuclease TATDN2-like</fullName>
    </submittedName>
</protein>
<dbReference type="AlphaFoldDB" id="A0A1V9X286"/>